<dbReference type="PRINTS" id="PR00171">
    <property type="entry name" value="SUGRTRNSPORT"/>
</dbReference>
<feature type="transmembrane region" description="Helical" evidence="9">
    <location>
        <begin position="169"/>
        <end position="193"/>
    </location>
</feature>
<dbReference type="InterPro" id="IPR003663">
    <property type="entry name" value="Sugar/inositol_transpt"/>
</dbReference>
<evidence type="ECO:0000256" key="5">
    <source>
        <dbReference type="ARBA" id="ARBA00022989"/>
    </source>
</evidence>
<dbReference type="PANTHER" id="PTHR48022:SF6">
    <property type="entry name" value="MSTA PROTEIN-RELATED"/>
    <property type="match status" value="1"/>
</dbReference>
<dbReference type="InterPro" id="IPR036259">
    <property type="entry name" value="MFS_trans_sf"/>
</dbReference>
<dbReference type="PANTHER" id="PTHR48022">
    <property type="entry name" value="PLASTIDIC GLUCOSE TRANSPORTER 4"/>
    <property type="match status" value="1"/>
</dbReference>
<keyword evidence="5 9" id="KW-1133">Transmembrane helix</keyword>
<feature type="transmembrane region" description="Helical" evidence="9">
    <location>
        <begin position="448"/>
        <end position="470"/>
    </location>
</feature>
<evidence type="ECO:0000256" key="4">
    <source>
        <dbReference type="ARBA" id="ARBA00022692"/>
    </source>
</evidence>
<evidence type="ECO:0000259" key="10">
    <source>
        <dbReference type="PROSITE" id="PS50850"/>
    </source>
</evidence>
<feature type="transmembrane region" description="Helical" evidence="9">
    <location>
        <begin position="205"/>
        <end position="227"/>
    </location>
</feature>
<dbReference type="AlphaFoldDB" id="A0A1Q3E889"/>
<gene>
    <name evidence="11" type="ORF">LENED_005164</name>
</gene>
<feature type="transmembrane region" description="Helical" evidence="9">
    <location>
        <begin position="517"/>
        <end position="535"/>
    </location>
</feature>
<keyword evidence="6 9" id="KW-0472">Membrane</keyword>
<evidence type="ECO:0000313" key="11">
    <source>
        <dbReference type="EMBL" id="GAW03438.1"/>
    </source>
</evidence>
<dbReference type="PROSITE" id="PS00217">
    <property type="entry name" value="SUGAR_TRANSPORT_2"/>
    <property type="match status" value="1"/>
</dbReference>
<dbReference type="STRING" id="5353.A0A1Q3E889"/>
<feature type="transmembrane region" description="Helical" evidence="9">
    <location>
        <begin position="401"/>
        <end position="420"/>
    </location>
</feature>
<feature type="domain" description="Major facilitator superfamily (MFS) profile" evidence="10">
    <location>
        <begin position="63"/>
        <end position="539"/>
    </location>
</feature>
<evidence type="ECO:0000256" key="8">
    <source>
        <dbReference type="RuleBase" id="RU003346"/>
    </source>
</evidence>
<evidence type="ECO:0000256" key="7">
    <source>
        <dbReference type="ARBA" id="ARBA00049119"/>
    </source>
</evidence>
<evidence type="ECO:0000256" key="2">
    <source>
        <dbReference type="ARBA" id="ARBA00010992"/>
    </source>
</evidence>
<organism evidence="11 12">
    <name type="scientific">Lentinula edodes</name>
    <name type="common">Shiitake mushroom</name>
    <name type="synonym">Lentinus edodes</name>
    <dbReference type="NCBI Taxonomy" id="5353"/>
    <lineage>
        <taxon>Eukaryota</taxon>
        <taxon>Fungi</taxon>
        <taxon>Dikarya</taxon>
        <taxon>Basidiomycota</taxon>
        <taxon>Agaricomycotina</taxon>
        <taxon>Agaricomycetes</taxon>
        <taxon>Agaricomycetidae</taxon>
        <taxon>Agaricales</taxon>
        <taxon>Marasmiineae</taxon>
        <taxon>Omphalotaceae</taxon>
        <taxon>Lentinula</taxon>
    </lineage>
</organism>
<dbReference type="Gene3D" id="1.20.1250.20">
    <property type="entry name" value="MFS general substrate transporter like domains"/>
    <property type="match status" value="1"/>
</dbReference>
<dbReference type="InterPro" id="IPR005829">
    <property type="entry name" value="Sugar_transporter_CS"/>
</dbReference>
<feature type="transmembrane region" description="Helical" evidence="9">
    <location>
        <begin position="107"/>
        <end position="128"/>
    </location>
</feature>
<dbReference type="SUPFAM" id="SSF103473">
    <property type="entry name" value="MFS general substrate transporter"/>
    <property type="match status" value="1"/>
</dbReference>
<evidence type="ECO:0000256" key="3">
    <source>
        <dbReference type="ARBA" id="ARBA00022448"/>
    </source>
</evidence>
<dbReference type="Pfam" id="PF00083">
    <property type="entry name" value="Sugar_tr"/>
    <property type="match status" value="1"/>
</dbReference>
<comment type="similarity">
    <text evidence="2 8">Belongs to the major facilitator superfamily. Sugar transporter (TC 2.A.1.1) family.</text>
</comment>
<evidence type="ECO:0000256" key="1">
    <source>
        <dbReference type="ARBA" id="ARBA00004141"/>
    </source>
</evidence>
<evidence type="ECO:0000313" key="12">
    <source>
        <dbReference type="Proteomes" id="UP000188533"/>
    </source>
</evidence>
<feature type="transmembrane region" description="Helical" evidence="9">
    <location>
        <begin position="239"/>
        <end position="258"/>
    </location>
</feature>
<dbReference type="GO" id="GO:0005351">
    <property type="term" value="F:carbohydrate:proton symporter activity"/>
    <property type="evidence" value="ECO:0007669"/>
    <property type="project" value="TreeGrafter"/>
</dbReference>
<dbReference type="PROSITE" id="PS50850">
    <property type="entry name" value="MFS"/>
    <property type="match status" value="1"/>
</dbReference>
<feature type="transmembrane region" description="Helical" evidence="9">
    <location>
        <begin position="482"/>
        <end position="505"/>
    </location>
</feature>
<comment type="caution">
    <text evidence="11">The sequence shown here is derived from an EMBL/GenBank/DDBJ whole genome shotgun (WGS) entry which is preliminary data.</text>
</comment>
<keyword evidence="4 9" id="KW-0812">Transmembrane</keyword>
<protein>
    <submittedName>
        <fullName evidence="11">MFS transporter</fullName>
    </submittedName>
</protein>
<dbReference type="Proteomes" id="UP000188533">
    <property type="component" value="Unassembled WGS sequence"/>
</dbReference>
<keyword evidence="3 8" id="KW-0813">Transport</keyword>
<accession>A0A1Q3E889</accession>
<dbReference type="NCBIfam" id="TIGR00879">
    <property type="entry name" value="SP"/>
    <property type="match status" value="1"/>
</dbReference>
<keyword evidence="12" id="KW-1185">Reference proteome</keyword>
<comment type="catalytic activity">
    <reaction evidence="7">
        <text>myo-inositol(out) + H(+)(out) = myo-inositol(in) + H(+)(in)</text>
        <dbReference type="Rhea" id="RHEA:60364"/>
        <dbReference type="ChEBI" id="CHEBI:15378"/>
        <dbReference type="ChEBI" id="CHEBI:17268"/>
    </reaction>
</comment>
<dbReference type="PROSITE" id="PS00216">
    <property type="entry name" value="SUGAR_TRANSPORT_1"/>
    <property type="match status" value="1"/>
</dbReference>
<name>A0A1Q3E889_LENED</name>
<dbReference type="EMBL" id="BDGU01000148">
    <property type="protein sequence ID" value="GAW03438.1"/>
    <property type="molecule type" value="Genomic_DNA"/>
</dbReference>
<dbReference type="InterPro" id="IPR020846">
    <property type="entry name" value="MFS_dom"/>
</dbReference>
<dbReference type="InterPro" id="IPR005828">
    <property type="entry name" value="MFS_sugar_transport-like"/>
</dbReference>
<dbReference type="GO" id="GO:0016020">
    <property type="term" value="C:membrane"/>
    <property type="evidence" value="ECO:0007669"/>
    <property type="project" value="UniProtKB-SubCell"/>
</dbReference>
<evidence type="ECO:0000256" key="6">
    <source>
        <dbReference type="ARBA" id="ARBA00023136"/>
    </source>
</evidence>
<sequence length="589" mass="64599">MPGYFRSPLRLDFGTRILTVGLRMVDVEGTLWTDGMGIDSEGRSRRRPQTRLTIQSEFKSSFASICCHIISAQSKFTSELITMPGGGVALHATTDVNRIEAPVTLKAYLMCAFAAFGGIFFGFDSGYINGVTGSAVFIHSIEGDGVSALTSSHNSLIEILLNAAHSSGLGLIVSGRLIAGFGVGFVSAIIILYMSEISPRKVRGALVSGYQFCITIGLLLASCVDYATENRNDTGSYRIPICIQFAWGIILATGLFLLPESPRYLVKKGNVDRARHVLSRLRGQPPSSEFIETELTEIIANHEFEKNLIPDSGYWGSWYQCFSGGLWTSNSNLRKTILGTSLQMMQQWTGVNFIFYFSTPFLKSTGAISNSFLTSIIFTIVNVVSTPISFWTMEHVGRRPVLIWGAAGMFFCQIIVGAIGDTIGFNKTHLDASGNTIANNIAAVNAQVAFIAIYIFFFASTWGPAAWVCIGEIFPIQIRSRGVALSTASNWLWNTIIAVITPYMVDSDKGNLRSNVFWVWGGLCGCCWLYAYLLVPETMGLSLEQVDQMMAETTPRTSAKWRPTKTFASEMGMAGDHKLVHDDEHKELA</sequence>
<dbReference type="InterPro" id="IPR050360">
    <property type="entry name" value="MFS_Sugar_Transporters"/>
</dbReference>
<evidence type="ECO:0000256" key="9">
    <source>
        <dbReference type="SAM" id="Phobius"/>
    </source>
</evidence>
<reference evidence="11 12" key="2">
    <citation type="submission" date="2017-02" db="EMBL/GenBank/DDBJ databases">
        <title>A genome survey and senescence transcriptome analysis in Lentinula edodes.</title>
        <authorList>
            <person name="Sakamoto Y."/>
            <person name="Nakade K."/>
            <person name="Sato S."/>
            <person name="Yoshida Y."/>
            <person name="Miyazaki K."/>
            <person name="Natsume S."/>
            <person name="Konno N."/>
        </authorList>
    </citation>
    <scope>NUCLEOTIDE SEQUENCE [LARGE SCALE GENOMIC DNA]</scope>
    <source>
        <strain evidence="11 12">NBRC 111202</strain>
    </source>
</reference>
<proteinExistence type="inferred from homology"/>
<reference evidence="11 12" key="1">
    <citation type="submission" date="2016-08" db="EMBL/GenBank/DDBJ databases">
        <authorList>
            <consortium name="Lentinula edodes genome sequencing consortium"/>
            <person name="Sakamoto Y."/>
            <person name="Nakade K."/>
            <person name="Sato S."/>
            <person name="Yoshida Y."/>
            <person name="Miyazaki K."/>
            <person name="Natsume S."/>
            <person name="Konno N."/>
        </authorList>
    </citation>
    <scope>NUCLEOTIDE SEQUENCE [LARGE SCALE GENOMIC DNA]</scope>
    <source>
        <strain evidence="11 12">NBRC 111202</strain>
    </source>
</reference>
<comment type="subcellular location">
    <subcellularLocation>
        <location evidence="1">Membrane</location>
        <topology evidence="1">Multi-pass membrane protein</topology>
    </subcellularLocation>
</comment>